<name>A0A3Q3EZH7_9LABR</name>
<feature type="region of interest" description="Disordered" evidence="1">
    <location>
        <begin position="108"/>
        <end position="131"/>
    </location>
</feature>
<dbReference type="CDD" id="cd01671">
    <property type="entry name" value="CARD"/>
    <property type="match status" value="1"/>
</dbReference>
<feature type="domain" description="CARD" evidence="3">
    <location>
        <begin position="4"/>
        <end position="82"/>
    </location>
</feature>
<dbReference type="GO" id="GO:0007165">
    <property type="term" value="P:signal transduction"/>
    <property type="evidence" value="ECO:0007669"/>
    <property type="project" value="InterPro"/>
</dbReference>
<dbReference type="Ensembl" id="ENSLBET00000013425.1">
    <property type="protein sequence ID" value="ENSLBEP00000012764.1"/>
    <property type="gene ID" value="ENSLBEG00000009794.1"/>
</dbReference>
<evidence type="ECO:0000259" key="2">
    <source>
        <dbReference type="PROSITE" id="PS50017"/>
    </source>
</evidence>
<dbReference type="InterPro" id="IPR011029">
    <property type="entry name" value="DEATH-like_dom_sf"/>
</dbReference>
<dbReference type="PROSITE" id="PS50209">
    <property type="entry name" value="CARD"/>
    <property type="match status" value="1"/>
</dbReference>
<dbReference type="Proteomes" id="UP000261660">
    <property type="component" value="Unplaced"/>
</dbReference>
<evidence type="ECO:0000313" key="4">
    <source>
        <dbReference type="Ensembl" id="ENSLBEP00000012764.1"/>
    </source>
</evidence>
<dbReference type="AlphaFoldDB" id="A0A3Q3EZH7"/>
<accession>A0A3Q3EZH7</accession>
<dbReference type="CDD" id="cd01670">
    <property type="entry name" value="Death"/>
    <property type="match status" value="1"/>
</dbReference>
<evidence type="ECO:0000256" key="1">
    <source>
        <dbReference type="SAM" id="MobiDB-lite"/>
    </source>
</evidence>
<dbReference type="GeneTree" id="ENSGT00540000073797"/>
<feature type="domain" description="Death" evidence="2">
    <location>
        <begin position="161"/>
        <end position="222"/>
    </location>
</feature>
<evidence type="ECO:0000259" key="3">
    <source>
        <dbReference type="PROSITE" id="PS50209"/>
    </source>
</evidence>
<reference evidence="4" key="1">
    <citation type="submission" date="2025-08" db="UniProtKB">
        <authorList>
            <consortium name="Ensembl"/>
        </authorList>
    </citation>
    <scope>IDENTIFICATION</scope>
</reference>
<proteinExistence type="predicted"/>
<reference evidence="4" key="2">
    <citation type="submission" date="2025-09" db="UniProtKB">
        <authorList>
            <consortium name="Ensembl"/>
        </authorList>
    </citation>
    <scope>IDENTIFICATION</scope>
</reference>
<dbReference type="Gene3D" id="1.10.533.10">
    <property type="entry name" value="Death Domain, Fas"/>
    <property type="match status" value="2"/>
</dbReference>
<dbReference type="OrthoDB" id="8947098at2759"/>
<keyword evidence="5" id="KW-1185">Reference proteome</keyword>
<dbReference type="InterPro" id="IPR001315">
    <property type="entry name" value="CARD"/>
</dbReference>
<dbReference type="GO" id="GO:0042981">
    <property type="term" value="P:regulation of apoptotic process"/>
    <property type="evidence" value="ECO:0007669"/>
    <property type="project" value="InterPro"/>
</dbReference>
<sequence>MADNPAAEIQLLRSQKAKLIDILSGDADFVLQHADSRCLLSPNGYQQVKACRVPCEKVTELLDHIIQRGPEAVQGLLELLNEPALQETFPMLSFTKDLHVDMLSSGIQETSRKRKSAPDLEDSVPSKQISNNGSSLVKEKQLLIVARTIGRSWKVIGGLALDIPNVKLEQIEEDHSLHVDRVFAMLRHWRNSQRGKATASHLHSLLSQGDFDLPLENIDFLLEND</sequence>
<dbReference type="InParanoid" id="A0A3Q3EZH7"/>
<dbReference type="SUPFAM" id="SSF47986">
    <property type="entry name" value="DEATH domain"/>
    <property type="match status" value="2"/>
</dbReference>
<organism evidence="4 5">
    <name type="scientific">Labrus bergylta</name>
    <name type="common">ballan wrasse</name>
    <dbReference type="NCBI Taxonomy" id="56723"/>
    <lineage>
        <taxon>Eukaryota</taxon>
        <taxon>Metazoa</taxon>
        <taxon>Chordata</taxon>
        <taxon>Craniata</taxon>
        <taxon>Vertebrata</taxon>
        <taxon>Euteleostomi</taxon>
        <taxon>Actinopterygii</taxon>
        <taxon>Neopterygii</taxon>
        <taxon>Teleostei</taxon>
        <taxon>Neoteleostei</taxon>
        <taxon>Acanthomorphata</taxon>
        <taxon>Eupercaria</taxon>
        <taxon>Labriformes</taxon>
        <taxon>Labridae</taxon>
        <taxon>Labrus</taxon>
    </lineage>
</organism>
<protein>
    <submittedName>
        <fullName evidence="4">Zgc:174906</fullName>
    </submittedName>
</protein>
<evidence type="ECO:0000313" key="5">
    <source>
        <dbReference type="Proteomes" id="UP000261660"/>
    </source>
</evidence>
<dbReference type="InterPro" id="IPR000488">
    <property type="entry name" value="Death_dom"/>
</dbReference>
<dbReference type="Pfam" id="PF00531">
    <property type="entry name" value="Death"/>
    <property type="match status" value="1"/>
</dbReference>
<dbReference type="STRING" id="56723.ENSLBEP00000012764"/>
<dbReference type="PROSITE" id="PS50017">
    <property type="entry name" value="DEATH_DOMAIN"/>
    <property type="match status" value="1"/>
</dbReference>